<feature type="region of interest" description="Disordered" evidence="1">
    <location>
        <begin position="1"/>
        <end position="60"/>
    </location>
</feature>
<dbReference type="GO" id="GO:0000428">
    <property type="term" value="C:DNA-directed RNA polymerase complex"/>
    <property type="evidence" value="ECO:0007669"/>
    <property type="project" value="UniProtKB-KW"/>
</dbReference>
<feature type="region of interest" description="Disordered" evidence="1">
    <location>
        <begin position="742"/>
        <end position="764"/>
    </location>
</feature>
<name>A0AAV4LMH3_BABCB</name>
<dbReference type="GeneID" id="94192386"/>
<feature type="compositionally biased region" description="Basic and acidic residues" evidence="1">
    <location>
        <begin position="438"/>
        <end position="461"/>
    </location>
</feature>
<feature type="compositionally biased region" description="Basic and acidic residues" evidence="1">
    <location>
        <begin position="286"/>
        <end position="299"/>
    </location>
</feature>
<feature type="compositionally biased region" description="Low complexity" evidence="1">
    <location>
        <begin position="615"/>
        <end position="624"/>
    </location>
</feature>
<reference evidence="2 3" key="1">
    <citation type="submission" date="2021-06" db="EMBL/GenBank/DDBJ databases">
        <title>Genome sequence of Babesia caballi.</title>
        <authorList>
            <person name="Yamagishi J."/>
            <person name="Kidaka T."/>
            <person name="Ochi A."/>
        </authorList>
    </citation>
    <scope>NUCLEOTIDE SEQUENCE [LARGE SCALE GENOMIC DNA]</scope>
    <source>
        <strain evidence="2">USDA-D6B2</strain>
    </source>
</reference>
<feature type="compositionally biased region" description="Basic and acidic residues" evidence="1">
    <location>
        <begin position="403"/>
        <end position="431"/>
    </location>
</feature>
<keyword evidence="2" id="KW-0240">DNA-directed RNA polymerase</keyword>
<comment type="caution">
    <text evidence="2">The sequence shown here is derived from an EMBL/GenBank/DDBJ whole genome shotgun (WGS) entry which is preliminary data.</text>
</comment>
<sequence length="764" mass="79171">MSIQSKRQRVARDGAQAAAAAEEDAPQPFDFMSLCERFQLEETSSTRPEPPAPSRPSNGAICAVGEAAPRVLAKKELVKNAVTRCTIEGVQFDVMDRETISRLAELQIMKRELYDNNTEPLPLGVLDLKLDTLLHLQEVLVPAAAGPPGEEVPGGAQAADRRPAAQAAALQTDHAGVPQSHQVPALRRQARGDPADREAGDGPVHEAAARGQVQGRREDADGGGGPEPAGGAAALRGHRPHPREDTERGSAGEAAHHQPGGASGKCDALSLDSAAELHSPERHHRGAGDHGGRPDVHFLGHCGAEQRVEEPDPQRQPDQPVHPQLAVPPAAVHEAHQRGRAGRVAAPRLAQHLQAGQGHLPAAQGQGGALPREPQREARGLLRQDRHLAGPQRRRGRGGGAGVDRHEADVPREGDGGQHRNHEEGGAERGLHVAGGHVRQEGERREEQPAVRQPQAHERPPGHRRRGAAAPVGRGRGPLQPAAVAAQDEHHGPPGAGHAGVDLPVQRVHLRGEGGGAPPHERAPQPDDAAERGAADRGGAGLSVRELPAHVEGQVPHAGAVLPGVLPLHGRQGAGGPAAAGADIPRHAVDGEAGLQRAAEAEQGVQGGGEFRVQGAGVPGAAAGDEPVHVPQGRLRDFPQLGARGGRAGEKVAGSVKIWAFLPAADEEQPVHCSRLYAQGFQADQPLAGRVRDDHRPGRRAAGEGPAASEAQAAAGRVREGGGGDPELRHAAGAAWLHAGGDAGVAGEAGAGRAEKRGGEGVQL</sequence>
<dbReference type="EMBL" id="BPLF01000001">
    <property type="protein sequence ID" value="GIX60903.1"/>
    <property type="molecule type" value="Genomic_DNA"/>
</dbReference>
<dbReference type="Proteomes" id="UP001497744">
    <property type="component" value="Unassembled WGS sequence"/>
</dbReference>
<evidence type="ECO:0000313" key="2">
    <source>
        <dbReference type="EMBL" id="GIX60903.1"/>
    </source>
</evidence>
<organism evidence="2 3">
    <name type="scientific">Babesia caballi</name>
    <dbReference type="NCBI Taxonomy" id="5871"/>
    <lineage>
        <taxon>Eukaryota</taxon>
        <taxon>Sar</taxon>
        <taxon>Alveolata</taxon>
        <taxon>Apicomplexa</taxon>
        <taxon>Aconoidasida</taxon>
        <taxon>Piroplasmida</taxon>
        <taxon>Babesiidae</taxon>
        <taxon>Babesia</taxon>
    </lineage>
</organism>
<feature type="region of interest" description="Disordered" evidence="1">
    <location>
        <begin position="614"/>
        <end position="633"/>
    </location>
</feature>
<feature type="compositionally biased region" description="Low complexity" evidence="1">
    <location>
        <begin position="144"/>
        <end position="169"/>
    </location>
</feature>
<feature type="compositionally biased region" description="Basic and acidic residues" evidence="1">
    <location>
        <begin position="242"/>
        <end position="256"/>
    </location>
</feature>
<evidence type="ECO:0000256" key="1">
    <source>
        <dbReference type="SAM" id="MobiDB-lite"/>
    </source>
</evidence>
<feature type="compositionally biased region" description="Basic and acidic residues" evidence="1">
    <location>
        <begin position="190"/>
        <end position="208"/>
    </location>
</feature>
<proteinExistence type="predicted"/>
<keyword evidence="3" id="KW-1185">Reference proteome</keyword>
<feature type="compositionally biased region" description="Low complexity" evidence="1">
    <location>
        <begin position="703"/>
        <end position="716"/>
    </location>
</feature>
<protein>
    <submittedName>
        <fullName evidence="2">DNA-DIRECTED RNA POLYMERASE III, putative</fullName>
    </submittedName>
</protein>
<dbReference type="RefSeq" id="XP_067712974.1">
    <property type="nucleotide sequence ID" value="XM_067856873.1"/>
</dbReference>
<gene>
    <name evidence="2" type="ORF">BcabD6B2_03380</name>
</gene>
<keyword evidence="2" id="KW-0804">Transcription</keyword>
<dbReference type="AlphaFoldDB" id="A0AAV4LMH3"/>
<feature type="region of interest" description="Disordered" evidence="1">
    <location>
        <begin position="144"/>
        <end position="299"/>
    </location>
</feature>
<feature type="compositionally biased region" description="Basic and acidic residues" evidence="1">
    <location>
        <begin position="717"/>
        <end position="730"/>
    </location>
</feature>
<accession>A0AAV4LMH3</accession>
<feature type="region of interest" description="Disordered" evidence="1">
    <location>
        <begin position="382"/>
        <end position="538"/>
    </location>
</feature>
<feature type="compositionally biased region" description="Basic and acidic residues" evidence="1">
    <location>
        <begin position="519"/>
        <end position="535"/>
    </location>
</feature>
<feature type="compositionally biased region" description="Basic and acidic residues" evidence="1">
    <location>
        <begin position="753"/>
        <end position="764"/>
    </location>
</feature>
<evidence type="ECO:0000313" key="3">
    <source>
        <dbReference type="Proteomes" id="UP001497744"/>
    </source>
</evidence>
<feature type="region of interest" description="Disordered" evidence="1">
    <location>
        <begin position="686"/>
        <end position="730"/>
    </location>
</feature>